<dbReference type="Proteomes" id="UP000019151">
    <property type="component" value="Plasmid 1"/>
</dbReference>
<dbReference type="CDD" id="cd03214">
    <property type="entry name" value="ABC_Iron-Siderophores_B12_Hemin"/>
    <property type="match status" value="1"/>
</dbReference>
<dbReference type="KEGG" id="gba:J421_5002"/>
<dbReference type="GO" id="GO:0016887">
    <property type="term" value="F:ATP hydrolysis activity"/>
    <property type="evidence" value="ECO:0007669"/>
    <property type="project" value="InterPro"/>
</dbReference>
<dbReference type="InterPro" id="IPR003593">
    <property type="entry name" value="AAA+_ATPase"/>
</dbReference>
<dbReference type="InterPro" id="IPR027417">
    <property type="entry name" value="P-loop_NTPase"/>
</dbReference>
<evidence type="ECO:0000313" key="7">
    <source>
        <dbReference type="EMBL" id="AHG92537.1"/>
    </source>
</evidence>
<proteinExistence type="predicted"/>
<evidence type="ECO:0000313" key="8">
    <source>
        <dbReference type="Proteomes" id="UP000019151"/>
    </source>
</evidence>
<protein>
    <submittedName>
        <fullName evidence="7">ABC transporter related protein</fullName>
    </submittedName>
</protein>
<keyword evidence="2" id="KW-0547">Nucleotide-binding</keyword>
<dbReference type="Pfam" id="PF00005">
    <property type="entry name" value="ABC_tran"/>
    <property type="match status" value="1"/>
</dbReference>
<evidence type="ECO:0000256" key="3">
    <source>
        <dbReference type="ARBA" id="ARBA00022840"/>
    </source>
</evidence>
<comment type="function">
    <text evidence="5">Part of the ABC transporter complex HmuTUV involved in hemin import. Responsible for energy coupling to the transport system.</text>
</comment>
<dbReference type="SMART" id="SM00382">
    <property type="entry name" value="AAA"/>
    <property type="match status" value="1"/>
</dbReference>
<keyword evidence="4" id="KW-1278">Translocase</keyword>
<evidence type="ECO:0000256" key="5">
    <source>
        <dbReference type="ARBA" id="ARBA00037066"/>
    </source>
</evidence>
<name>W0RPX1_9BACT</name>
<dbReference type="InParanoid" id="W0RPX1"/>
<dbReference type="PANTHER" id="PTHR42794:SF1">
    <property type="entry name" value="HEMIN IMPORT ATP-BINDING PROTEIN HMUV"/>
    <property type="match status" value="1"/>
</dbReference>
<keyword evidence="3" id="KW-0067">ATP-binding</keyword>
<accession>W0RPX1</accession>
<dbReference type="GO" id="GO:0005524">
    <property type="term" value="F:ATP binding"/>
    <property type="evidence" value="ECO:0007669"/>
    <property type="project" value="UniProtKB-KW"/>
</dbReference>
<dbReference type="EMBL" id="CP007129">
    <property type="protein sequence ID" value="AHG92537.1"/>
    <property type="molecule type" value="Genomic_DNA"/>
</dbReference>
<dbReference type="PANTHER" id="PTHR42794">
    <property type="entry name" value="HEMIN IMPORT ATP-BINDING PROTEIN HMUV"/>
    <property type="match status" value="1"/>
</dbReference>
<organism evidence="7 8">
    <name type="scientific">Gemmatirosa kalamazoonensis</name>
    <dbReference type="NCBI Taxonomy" id="861299"/>
    <lineage>
        <taxon>Bacteria</taxon>
        <taxon>Pseudomonadati</taxon>
        <taxon>Gemmatimonadota</taxon>
        <taxon>Gemmatimonadia</taxon>
        <taxon>Gemmatimonadales</taxon>
        <taxon>Gemmatimonadaceae</taxon>
        <taxon>Gemmatirosa</taxon>
    </lineage>
</organism>
<evidence type="ECO:0000256" key="2">
    <source>
        <dbReference type="ARBA" id="ARBA00022741"/>
    </source>
</evidence>
<sequence length="266" mass="29159">MVDVVNVGYVVDGARLLDDVTVHFRPNRLNVVLGPNGAGKSTLLKIATGLLAPTSGEVRYATSGGARTPAAFSPDALARTRAVLSQHVELVFPLPVEEVVLMGRYPHFGRSPGARDRDIVRQALDLVGMLGYAGRAYPTLSGGEQQKVQLARVLAQIWNADAVDRQPKVLFLDEPTASLDVHYQLHLLEIARGLRDVDCTVVAVLHDLNVALQYGDVFFLLDGGRLVLETEDATAIPRELLERVFRVRADRAVDAETGEAFWRFRL</sequence>
<dbReference type="HOGENOM" id="CLU_000604_1_11_0"/>
<evidence type="ECO:0000256" key="4">
    <source>
        <dbReference type="ARBA" id="ARBA00022967"/>
    </source>
</evidence>
<dbReference type="OrthoDB" id="9810077at2"/>
<dbReference type="InterPro" id="IPR003439">
    <property type="entry name" value="ABC_transporter-like_ATP-bd"/>
</dbReference>
<geneLocation type="plasmid" evidence="7 8">
    <name>1</name>
</geneLocation>
<dbReference type="PROSITE" id="PS00211">
    <property type="entry name" value="ABC_TRANSPORTER_1"/>
    <property type="match status" value="1"/>
</dbReference>
<feature type="domain" description="ABC transporter" evidence="6">
    <location>
        <begin position="2"/>
        <end position="248"/>
    </location>
</feature>
<evidence type="ECO:0000256" key="1">
    <source>
        <dbReference type="ARBA" id="ARBA00022448"/>
    </source>
</evidence>
<dbReference type="Gene3D" id="3.40.50.300">
    <property type="entry name" value="P-loop containing nucleotide triphosphate hydrolases"/>
    <property type="match status" value="1"/>
</dbReference>
<keyword evidence="1" id="KW-0813">Transport</keyword>
<evidence type="ECO:0000259" key="6">
    <source>
        <dbReference type="PROSITE" id="PS50893"/>
    </source>
</evidence>
<dbReference type="AlphaFoldDB" id="W0RPX1"/>
<dbReference type="InterPro" id="IPR017871">
    <property type="entry name" value="ABC_transporter-like_CS"/>
</dbReference>
<keyword evidence="7" id="KW-0614">Plasmid</keyword>
<gene>
    <name evidence="7" type="ORF">J421_5002</name>
</gene>
<reference evidence="7 8" key="1">
    <citation type="journal article" date="2014" name="Genome Announc.">
        <title>Genome Sequence and Methylome of Soil Bacterium Gemmatirosa kalamazoonensis KBS708T, a Member of the Rarely Cultivated Gemmatimonadetes Phylum.</title>
        <authorList>
            <person name="Debruyn J.M."/>
            <person name="Radosevich M."/>
            <person name="Wommack K.E."/>
            <person name="Polson S.W."/>
            <person name="Hauser L.J."/>
            <person name="Fawaz M.N."/>
            <person name="Korlach J."/>
            <person name="Tsai Y.C."/>
        </authorList>
    </citation>
    <scope>NUCLEOTIDE SEQUENCE [LARGE SCALE GENOMIC DNA]</scope>
    <source>
        <strain evidence="7 8">KBS708</strain>
        <plasmid evidence="8">Plasmid 1</plasmid>
    </source>
</reference>
<dbReference type="SUPFAM" id="SSF52540">
    <property type="entry name" value="P-loop containing nucleoside triphosphate hydrolases"/>
    <property type="match status" value="1"/>
</dbReference>
<keyword evidence="8" id="KW-1185">Reference proteome</keyword>
<dbReference type="PROSITE" id="PS50893">
    <property type="entry name" value="ABC_TRANSPORTER_2"/>
    <property type="match status" value="1"/>
</dbReference>
<dbReference type="RefSeq" id="WP_025413871.1">
    <property type="nucleotide sequence ID" value="NZ_CP007129.1"/>
</dbReference>